<accession>A0A423NE33</accession>
<reference evidence="2 3" key="1">
    <citation type="submission" date="2016-10" db="EMBL/GenBank/DDBJ databases">
        <title>Comparative genome analysis of multiple Pseudomonas spp. focuses on biocontrol and plant growth promoting traits.</title>
        <authorList>
            <person name="Tao X.-Y."/>
            <person name="Taylor C.G."/>
        </authorList>
    </citation>
    <scope>NUCLEOTIDE SEQUENCE [LARGE SCALE GENOMIC DNA]</scope>
    <source>
        <strain evidence="2 3">2F9</strain>
    </source>
</reference>
<evidence type="ECO:0000259" key="1">
    <source>
        <dbReference type="PROSITE" id="PS50943"/>
    </source>
</evidence>
<proteinExistence type="predicted"/>
<dbReference type="AlphaFoldDB" id="A0A423NE33"/>
<dbReference type="SUPFAM" id="SSF47413">
    <property type="entry name" value="lambda repressor-like DNA-binding domains"/>
    <property type="match status" value="1"/>
</dbReference>
<gene>
    <name evidence="2" type="ORF">BK672_07925</name>
</gene>
<dbReference type="Gene3D" id="1.10.260.40">
    <property type="entry name" value="lambda repressor-like DNA-binding domains"/>
    <property type="match status" value="1"/>
</dbReference>
<dbReference type="InterPro" id="IPR010982">
    <property type="entry name" value="Lambda_DNA-bd_dom_sf"/>
</dbReference>
<dbReference type="EMBL" id="MOBY01000003">
    <property type="protein sequence ID" value="RON96483.1"/>
    <property type="molecule type" value="Genomic_DNA"/>
</dbReference>
<dbReference type="CDD" id="cd00093">
    <property type="entry name" value="HTH_XRE"/>
    <property type="match status" value="1"/>
</dbReference>
<dbReference type="PROSITE" id="PS50943">
    <property type="entry name" value="HTH_CROC1"/>
    <property type="match status" value="1"/>
</dbReference>
<comment type="caution">
    <text evidence="2">The sequence shown here is derived from an EMBL/GenBank/DDBJ whole genome shotgun (WGS) entry which is preliminary data.</text>
</comment>
<evidence type="ECO:0000313" key="3">
    <source>
        <dbReference type="Proteomes" id="UP000283650"/>
    </source>
</evidence>
<dbReference type="InterPro" id="IPR001387">
    <property type="entry name" value="Cro/C1-type_HTH"/>
</dbReference>
<dbReference type="RefSeq" id="WP_123375324.1">
    <property type="nucleotide sequence ID" value="NZ_MOBY01000003.1"/>
</dbReference>
<organism evidence="2 3">
    <name type="scientific">Pseudomonas fluorescens</name>
    <dbReference type="NCBI Taxonomy" id="294"/>
    <lineage>
        <taxon>Bacteria</taxon>
        <taxon>Pseudomonadati</taxon>
        <taxon>Pseudomonadota</taxon>
        <taxon>Gammaproteobacteria</taxon>
        <taxon>Pseudomonadales</taxon>
        <taxon>Pseudomonadaceae</taxon>
        <taxon>Pseudomonas</taxon>
    </lineage>
</organism>
<evidence type="ECO:0000313" key="2">
    <source>
        <dbReference type="EMBL" id="RON96483.1"/>
    </source>
</evidence>
<sequence>MVSFCERLRGERTRLGLNQTDFAALAGVTKKTQMLYEAGDRVPDAHYMAAIAQAGADLYFIITGQKILVPTPDAAAPTWAPIDGEKLGRIIEMLETAAKQAGRRWPSKKLAEVAAEIYNALGHEQQFDQPRVERILKLVINR</sequence>
<feature type="domain" description="HTH cro/C1-type" evidence="1">
    <location>
        <begin position="8"/>
        <end position="54"/>
    </location>
</feature>
<protein>
    <recommendedName>
        <fullName evidence="1">HTH cro/C1-type domain-containing protein</fullName>
    </recommendedName>
</protein>
<name>A0A423NE33_PSEFL</name>
<dbReference type="Proteomes" id="UP000283650">
    <property type="component" value="Unassembled WGS sequence"/>
</dbReference>
<dbReference type="GO" id="GO:0003677">
    <property type="term" value="F:DNA binding"/>
    <property type="evidence" value="ECO:0007669"/>
    <property type="project" value="InterPro"/>
</dbReference>